<organism evidence="1 2">
    <name type="scientific">Cryptosporidium xiaoi</name>
    <dbReference type="NCBI Taxonomy" id="659607"/>
    <lineage>
        <taxon>Eukaryota</taxon>
        <taxon>Sar</taxon>
        <taxon>Alveolata</taxon>
        <taxon>Apicomplexa</taxon>
        <taxon>Conoidasida</taxon>
        <taxon>Coccidia</taxon>
        <taxon>Eucoccidiorida</taxon>
        <taxon>Eimeriorina</taxon>
        <taxon>Cryptosporidiidae</taxon>
        <taxon>Cryptosporidium</taxon>
    </lineage>
</organism>
<evidence type="ECO:0000313" key="1">
    <source>
        <dbReference type="EMBL" id="KAK6588609.1"/>
    </source>
</evidence>
<proteinExistence type="predicted"/>
<dbReference type="SUPFAM" id="SSF47954">
    <property type="entry name" value="Cyclin-like"/>
    <property type="match status" value="1"/>
</dbReference>
<name>A0AAV9XWF4_9CRYT</name>
<comment type="caution">
    <text evidence="1">The sequence shown here is derived from an EMBL/GenBank/DDBJ whole genome shotgun (WGS) entry which is preliminary data.</text>
</comment>
<accession>A0AAV9XWF4</accession>
<protein>
    <submittedName>
        <fullName evidence="1">Cyclin possible cyclin A</fullName>
    </submittedName>
</protein>
<keyword evidence="2" id="KW-1185">Reference proteome</keyword>
<dbReference type="InterPro" id="IPR036915">
    <property type="entry name" value="Cyclin-like_sf"/>
</dbReference>
<sequence length="266" mass="31906">MADKKNDNETKEDKTYFEVMLDIEKRIWDCNNIKKQKRKKRINTETTEIQKKMYTILNKLKLTYQVKYVSIYLMILFRNNWDSILEKIPKSMLKLKSKEYINNILILSCIFISSNYEELNPPSYNTLIKIVEEYGFKLTNKENKITRKHVHIFEKLIWELTGFQVEIPSANSFLMQLIKYSKLSKEYIFKVSKISNEVINHSLRTEIIHEYRQSFIAISSYLLGIKLTFKNQTEKQSEYTNEIVKYADYSLNNLIILRNKLEQIYV</sequence>
<dbReference type="AlphaFoldDB" id="A0AAV9XWF4"/>
<reference evidence="1 2" key="1">
    <citation type="submission" date="2023-10" db="EMBL/GenBank/DDBJ databases">
        <title>Comparative genomics analysis reveals potential genetic determinants of host preference in Cryptosporidium xiaoi.</title>
        <authorList>
            <person name="Xiao L."/>
            <person name="Li J."/>
        </authorList>
    </citation>
    <scope>NUCLEOTIDE SEQUENCE [LARGE SCALE GENOMIC DNA]</scope>
    <source>
        <strain evidence="1 2">52996</strain>
    </source>
</reference>
<dbReference type="Gene3D" id="1.10.472.10">
    <property type="entry name" value="Cyclin-like"/>
    <property type="match status" value="1"/>
</dbReference>
<dbReference type="Proteomes" id="UP001311799">
    <property type="component" value="Unassembled WGS sequence"/>
</dbReference>
<dbReference type="EMBL" id="JAWDEY010000031">
    <property type="protein sequence ID" value="KAK6588609.1"/>
    <property type="molecule type" value="Genomic_DNA"/>
</dbReference>
<gene>
    <name evidence="1" type="ORF">RS030_3450</name>
</gene>
<evidence type="ECO:0000313" key="2">
    <source>
        <dbReference type="Proteomes" id="UP001311799"/>
    </source>
</evidence>